<feature type="signal peptide" evidence="1">
    <location>
        <begin position="1"/>
        <end position="28"/>
    </location>
</feature>
<dbReference type="InterPro" id="IPR036298">
    <property type="entry name" value="Chalcone_isomerase_sf"/>
</dbReference>
<dbReference type="Proteomes" id="UP000237839">
    <property type="component" value="Unassembled WGS sequence"/>
</dbReference>
<dbReference type="EMBL" id="PUGF01000001">
    <property type="protein sequence ID" value="PRC95169.1"/>
    <property type="molecule type" value="Genomic_DNA"/>
</dbReference>
<dbReference type="SUPFAM" id="SSF54626">
    <property type="entry name" value="Chalcone isomerase"/>
    <property type="match status" value="1"/>
</dbReference>
<accession>A0A2S9H5A4</accession>
<reference evidence="3 4" key="1">
    <citation type="submission" date="2018-02" db="EMBL/GenBank/DDBJ databases">
        <title>Solimicrobium silvestre gen. nov., sp. nov., isolated from alpine forest soil.</title>
        <authorList>
            <person name="Margesin R."/>
            <person name="Albuquerque L."/>
            <person name="Zhang D.-C."/>
            <person name="Froufe H.J.C."/>
            <person name="Severino R."/>
            <person name="Roxo I."/>
            <person name="Egas C."/>
            <person name="Da Costa M.S."/>
        </authorList>
    </citation>
    <scope>NUCLEOTIDE SEQUENCE [LARGE SCALE GENOMIC DNA]</scope>
    <source>
        <strain evidence="3 4">S20-91</strain>
    </source>
</reference>
<dbReference type="AlphaFoldDB" id="A0A2S9H5A4"/>
<organism evidence="3 4">
    <name type="scientific">Solimicrobium silvestre</name>
    <dbReference type="NCBI Taxonomy" id="2099400"/>
    <lineage>
        <taxon>Bacteria</taxon>
        <taxon>Pseudomonadati</taxon>
        <taxon>Pseudomonadota</taxon>
        <taxon>Betaproteobacteria</taxon>
        <taxon>Burkholderiales</taxon>
        <taxon>Oxalobacteraceae</taxon>
        <taxon>Solimicrobium</taxon>
    </lineage>
</organism>
<keyword evidence="1" id="KW-0732">Signal</keyword>
<evidence type="ECO:0000313" key="3">
    <source>
        <dbReference type="EMBL" id="PRC95169.1"/>
    </source>
</evidence>
<keyword evidence="4" id="KW-1185">Reference proteome</keyword>
<gene>
    <name evidence="3" type="ORF">S2091_0364</name>
</gene>
<comment type="caution">
    <text evidence="3">The sequence shown here is derived from an EMBL/GenBank/DDBJ whole genome shotgun (WGS) entry which is preliminary data.</text>
</comment>
<evidence type="ECO:0000313" key="4">
    <source>
        <dbReference type="Proteomes" id="UP000237839"/>
    </source>
</evidence>
<dbReference type="GO" id="GO:0016872">
    <property type="term" value="F:intramolecular lyase activity"/>
    <property type="evidence" value="ECO:0007669"/>
    <property type="project" value="InterPro"/>
</dbReference>
<feature type="domain" description="Chalcone isomerase" evidence="2">
    <location>
        <begin position="28"/>
        <end position="195"/>
    </location>
</feature>
<proteinExistence type="predicted"/>
<dbReference type="Gene3D" id="3.50.70.10">
    <property type="match status" value="1"/>
</dbReference>
<keyword evidence="3" id="KW-0413">Isomerase</keyword>
<sequence>MFTKFYGNFALSITLLLCPFIFSNHAFAVDVFGIKVPESVTISNQELVLNGAGIRTKFSTKYAVASLYLHEKKTTVDDVIALSGSKRLCLVLMKSSSSDYFAEGFITGIRNNATREEREKVFSSMAKFGQLFSIISDFQKGDIVTIDWIPNKGIVFAINDKQLGESINDQLFYSLFLKIWLGDHPLDSSLKRALLSGH</sequence>
<evidence type="ECO:0000259" key="2">
    <source>
        <dbReference type="Pfam" id="PF16036"/>
    </source>
</evidence>
<dbReference type="InterPro" id="IPR016087">
    <property type="entry name" value="Chalcone_isomerase"/>
</dbReference>
<feature type="chain" id="PRO_5015424253" evidence="1">
    <location>
        <begin position="29"/>
        <end position="198"/>
    </location>
</feature>
<dbReference type="Pfam" id="PF16036">
    <property type="entry name" value="Chalcone_3"/>
    <property type="match status" value="1"/>
</dbReference>
<dbReference type="OrthoDB" id="9795336at2"/>
<protein>
    <submittedName>
        <fullName evidence="3">Chalcone-flavanone isomerase</fullName>
    </submittedName>
</protein>
<dbReference type="InterPro" id="IPR016088">
    <property type="entry name" value="Chalcone_isomerase_3-sand"/>
</dbReference>
<evidence type="ECO:0000256" key="1">
    <source>
        <dbReference type="SAM" id="SignalP"/>
    </source>
</evidence>
<dbReference type="RefSeq" id="WP_105530053.1">
    <property type="nucleotide sequence ID" value="NZ_PUGF01000001.1"/>
</dbReference>
<name>A0A2S9H5A4_9BURK</name>